<dbReference type="PANTHER" id="PTHR30121:SF12">
    <property type="entry name" value="TYPE IV SECRETION SYSTEM PROTEIN CAGE"/>
    <property type="match status" value="1"/>
</dbReference>
<protein>
    <submittedName>
        <fullName evidence="5">VirB4 family type IV secretion/conjugal transfer ATPase</fullName>
    </submittedName>
</protein>
<accession>A0ABW4Z5A5</accession>
<comment type="caution">
    <text evidence="5">The sequence shown here is derived from an EMBL/GenBank/DDBJ whole genome shotgun (WGS) entry which is preliminary data.</text>
</comment>
<evidence type="ECO:0000313" key="5">
    <source>
        <dbReference type="EMBL" id="MFD2143797.1"/>
    </source>
</evidence>
<evidence type="ECO:0000256" key="2">
    <source>
        <dbReference type="ARBA" id="ARBA00022741"/>
    </source>
</evidence>
<dbReference type="SUPFAM" id="SSF52540">
    <property type="entry name" value="P-loop containing nucleoside triphosphate hydrolases"/>
    <property type="match status" value="1"/>
</dbReference>
<dbReference type="Proteomes" id="UP001597299">
    <property type="component" value="Unassembled WGS sequence"/>
</dbReference>
<feature type="domain" description="CagE TrbE VirB component of type IV transporter system central" evidence="4">
    <location>
        <begin position="178"/>
        <end position="386"/>
    </location>
</feature>
<dbReference type="RefSeq" id="WP_213355264.1">
    <property type="nucleotide sequence ID" value="NZ_JAHBGB010000043.1"/>
</dbReference>
<keyword evidence="2" id="KW-0547">Nucleotide-binding</keyword>
<reference evidence="5" key="1">
    <citation type="journal article" date="2014" name="Int. J. Syst. Evol. Microbiol.">
        <title>Complete genome of a new Firmicutes species belonging to the dominant human colonic microbiota ('Ruminococcus bicirculans') reveals two chromosomes and a selective capacity to utilize plant glucans.</title>
        <authorList>
            <consortium name="NISC Comparative Sequencing Program"/>
            <person name="Wegmann U."/>
            <person name="Louis P."/>
            <person name="Goesmann A."/>
            <person name="Henrissat B."/>
            <person name="Duncan S.H."/>
            <person name="Flint H.J."/>
        </authorList>
    </citation>
    <scope>NUCLEOTIDE SEQUENCE</scope>
    <source>
        <strain evidence="5">CCM 7435</strain>
    </source>
</reference>
<proteinExistence type="inferred from homology"/>
<dbReference type="EMBL" id="JBHUHD010000005">
    <property type="protein sequence ID" value="MFD2143797.1"/>
    <property type="molecule type" value="Genomic_DNA"/>
</dbReference>
<gene>
    <name evidence="5" type="ORF">ACFSNC_25970</name>
    <name evidence="6" type="ORF">ACFSNC_26280</name>
</gene>
<dbReference type="InterPro" id="IPR018145">
    <property type="entry name" value="CagE_TrbE_VirB_cntrl_dom"/>
</dbReference>
<sequence length="816" mass="91483">MNRTQAATNREVPVSRTIPYSSHIAEHVVSTVGGDLVTVLKVSGIAHESADVEDINGWHRRFNGLLKTIQSPNVTLYTHTVRQERGEYPKGDYEPGSFAAEVDEVYRARVMKDRMMVNDLYLTVVFSPDNHAVKKLIARIFNRLDPAEAREKIKDSLEALEDVARQVMAGLSDWGPVRLGWYEHEGVMFSEILELFGFLLNGEWQRWPVPRLRPGEDKTIGQILATARPFFGAEAFELRGATQSRVGAIVALKDYPALTSPGFINKLLSLPFEFVLTQSFRFITKQAGIGVLKIQQNKMVQSGEVAVSQVAELDDALDGLSAGRFAMGEHHLSLTVFGANLKEVNDNIAEARANLSDSGAVAVREDWGLEAAFWAQLPANFRWRPRPATISSENFAGFAAMHNYATGLARGNQWGPAVTLLKTASGTPYYFNFHIPPKKRKRGKDALRAVEVKADDRVAGNTLIIGPTGSGKTALQTFLLAQLEKFKPTIFYYDKDRGMEIFIRALGGTYLTIENGKRTGFNPFKLDPTPGNVTFLQNLVRKLVPGIRLTPVQERDIDNGINGVLGLPLEQRRLSTLLQFLDPTDPEGPAAHLQRWANDGALAWVFDNEVDEIDPSRNRVNGFDITDLLDNNQVREPVLMYLLHRQEEIIDGRRVVLGFDEGWKVLYDEWLAKYLENKELTIRKQNGFVIFGTQNPSHVIKAKIAPTMIQQSVTQIYLPNDKATVEDYIDGFRLSQREYEIIKDEMPNMPGRYFLVKQGKQSAICELNLAGLDDVMAVLSGTTATVELLNHIRAELGADTRPADWLPVFHERRKQQ</sequence>
<keyword evidence="3" id="KW-0067">ATP-binding</keyword>
<evidence type="ECO:0000256" key="3">
    <source>
        <dbReference type="ARBA" id="ARBA00022840"/>
    </source>
</evidence>
<dbReference type="InterPro" id="IPR051162">
    <property type="entry name" value="T4SS_component"/>
</dbReference>
<evidence type="ECO:0000313" key="7">
    <source>
        <dbReference type="Proteomes" id="UP001597299"/>
    </source>
</evidence>
<reference evidence="7" key="2">
    <citation type="journal article" date="2019" name="Int. J. Syst. Evol. Microbiol.">
        <title>The Global Catalogue of Microorganisms (GCM) 10K type strain sequencing project: providing services to taxonomists for standard genome sequencing and annotation.</title>
        <authorList>
            <consortium name="The Broad Institute Genomics Platform"/>
            <consortium name="The Broad Institute Genome Sequencing Center for Infectious Disease"/>
            <person name="Wu L."/>
            <person name="Ma J."/>
        </authorList>
    </citation>
    <scope>NUCLEOTIDE SEQUENCE [LARGE SCALE GENOMIC DNA]</scope>
    <source>
        <strain evidence="7">CCM 7435</strain>
    </source>
</reference>
<evidence type="ECO:0000313" key="6">
    <source>
        <dbReference type="EMBL" id="MFD2143859.1"/>
    </source>
</evidence>
<evidence type="ECO:0000256" key="1">
    <source>
        <dbReference type="ARBA" id="ARBA00006512"/>
    </source>
</evidence>
<dbReference type="NCBIfam" id="TIGR00929">
    <property type="entry name" value="VirB4_CagE"/>
    <property type="match status" value="1"/>
</dbReference>
<name>A0ABW4Z5A5_9HYPH</name>
<keyword evidence="7" id="KW-1185">Reference proteome</keyword>
<dbReference type="InterPro" id="IPR027417">
    <property type="entry name" value="P-loop_NTPase"/>
</dbReference>
<dbReference type="PANTHER" id="PTHR30121">
    <property type="entry name" value="UNCHARACTERIZED PROTEIN YJGR-RELATED"/>
    <property type="match status" value="1"/>
</dbReference>
<dbReference type="InterPro" id="IPR004346">
    <property type="entry name" value="CagE_TrbE_VirB"/>
</dbReference>
<evidence type="ECO:0000259" key="4">
    <source>
        <dbReference type="Pfam" id="PF03135"/>
    </source>
</evidence>
<dbReference type="Pfam" id="PF03135">
    <property type="entry name" value="CagE_TrbE_VirB"/>
    <property type="match status" value="1"/>
</dbReference>
<organism evidence="5 7">
    <name type="scientific">Ancylobacter oerskovii</name>
    <dbReference type="NCBI Taxonomy" id="459519"/>
    <lineage>
        <taxon>Bacteria</taxon>
        <taxon>Pseudomonadati</taxon>
        <taxon>Pseudomonadota</taxon>
        <taxon>Alphaproteobacteria</taxon>
        <taxon>Hyphomicrobiales</taxon>
        <taxon>Xanthobacteraceae</taxon>
        <taxon>Ancylobacter</taxon>
    </lineage>
</organism>
<comment type="similarity">
    <text evidence="1">Belongs to the TrbE/VirB4 family.</text>
</comment>
<dbReference type="EMBL" id="JBHUHD010000005">
    <property type="protein sequence ID" value="MFD2143859.1"/>
    <property type="molecule type" value="Genomic_DNA"/>
</dbReference>
<dbReference type="Gene3D" id="3.40.50.300">
    <property type="entry name" value="P-loop containing nucleotide triphosphate hydrolases"/>
    <property type="match status" value="1"/>
</dbReference>
<reference evidence="5" key="3">
    <citation type="submission" date="2024-09" db="EMBL/GenBank/DDBJ databases">
        <authorList>
            <person name="Sun Q."/>
            <person name="Mori K."/>
        </authorList>
    </citation>
    <scope>NUCLEOTIDE SEQUENCE</scope>
    <source>
        <strain evidence="5">CCM 7435</strain>
    </source>
</reference>